<evidence type="ECO:0000256" key="6">
    <source>
        <dbReference type="ARBA" id="ARBA00023242"/>
    </source>
</evidence>
<accession>A0AAE0WSB1</accession>
<feature type="domain" description="Zn(2)-C6 fungal-type" evidence="9">
    <location>
        <begin position="105"/>
        <end position="132"/>
    </location>
</feature>
<sequence length="922" mass="103774">MAAVGEAEARRASETSFFDDAPPPGDSEQGSDLTSSTSRNQCYLCSRTYERPDHLSRHLKSHENERSYRCRDCGKGFNRADLLNRHRAAHTKSASDALRKRTGRACAACIKAKTKCDEERPCKRCRTRDVPCEETESRKSTSQPIKQIRRSSSVEQPTATQAGAFLLTPQQQHLPQPLAMAPMQQTPPMSSSRHLEDASLLLGLNHAQAPPAPMLPYSTANHDPQLTGMTPYNSLELQPSDFATNGFGFPDFFEQILMPENLQHAVHMPPPDVYNMTSDLTFDESDFDFSFLASGLTRPSTAQGHRAFENGSGPEADLAPSSDAHLRSEAFKRNPWSWNHWIPERNTHTFSGQETIDVREAHVNASDQLTSPDSVRPVHCDLGHPERDRMIRIVTQIARNRLSIPSFPSLELLEDLIEIQLLQDSSAIDSFYHGASFTSENTRTELLLAMVAAGARYIALPPVWKMGLVIQEVVRLAIPEVLENDNAMTRELEFLQAFMMVLDIGVWSGFRRKTEIAISFLQPPVTMMAWSNAFRRSGYHDHIPLPEDSDDVLEDKWRSWAKREAKKRLILHTFLHDSQVAIVNMKNPLIAPSQLLFPLPACRELWLAPNAHAWRHAYIRIKPPTQALTPSLLDFFGSNTLLDQYDGVFDKILCLLSACHGLGQEVWQFRAQNRLLSNWQNHGRRDRWLDHQRMQRDLYDDLCAVHAYCEIHSSATPEIMMTLELLLMSLHVDLEDIQTFSGKLGEEEARKVAPRVLAWSQTGESRVAVWHAGQVLRVARTFEKTRLRDFYAIALYHSALTLWVYGMITHGASRKSGNETPTHHMPRMMQQNSHAATISQQAVYVDTNSDKVGKGFKLLGQGSAGVQNHSGDFVPLSNGRGLMATAEALLKSNFPQSRHGLPPLVENLANLMGELGKLSRRE</sequence>
<feature type="domain" description="C2H2-type" evidence="10">
    <location>
        <begin position="40"/>
        <end position="67"/>
    </location>
</feature>
<reference evidence="11" key="1">
    <citation type="submission" date="2023-07" db="EMBL/GenBank/DDBJ databases">
        <title>Black Yeasts Isolated from many extreme environments.</title>
        <authorList>
            <person name="Coleine C."/>
            <person name="Stajich J.E."/>
            <person name="Selbmann L."/>
        </authorList>
    </citation>
    <scope>NUCLEOTIDE SEQUENCE</scope>
    <source>
        <strain evidence="11">CCFEE 5485</strain>
    </source>
</reference>
<feature type="region of interest" description="Disordered" evidence="8">
    <location>
        <begin position="301"/>
        <end position="324"/>
    </location>
</feature>
<dbReference type="PANTHER" id="PTHR47660:SF2">
    <property type="entry name" value="TRANSCRIPTION FACTOR WITH C2H2 AND ZN(2)-CYS(6) DNA BINDING DOMAIN (EUROFUNG)"/>
    <property type="match status" value="1"/>
</dbReference>
<dbReference type="PROSITE" id="PS50048">
    <property type="entry name" value="ZN2_CY6_FUNGAL_2"/>
    <property type="match status" value="1"/>
</dbReference>
<evidence type="ECO:0000313" key="11">
    <source>
        <dbReference type="EMBL" id="KAK3677160.1"/>
    </source>
</evidence>
<dbReference type="PROSITE" id="PS50157">
    <property type="entry name" value="ZINC_FINGER_C2H2_2"/>
    <property type="match status" value="2"/>
</dbReference>
<evidence type="ECO:0000313" key="12">
    <source>
        <dbReference type="Proteomes" id="UP001274830"/>
    </source>
</evidence>
<dbReference type="Pfam" id="PF00172">
    <property type="entry name" value="Zn_clus"/>
    <property type="match status" value="1"/>
</dbReference>
<dbReference type="Pfam" id="PF04082">
    <property type="entry name" value="Fungal_trans"/>
    <property type="match status" value="1"/>
</dbReference>
<keyword evidence="3" id="KW-0862">Zinc</keyword>
<dbReference type="GO" id="GO:0000981">
    <property type="term" value="F:DNA-binding transcription factor activity, RNA polymerase II-specific"/>
    <property type="evidence" value="ECO:0007669"/>
    <property type="project" value="InterPro"/>
</dbReference>
<evidence type="ECO:0000256" key="8">
    <source>
        <dbReference type="SAM" id="MobiDB-lite"/>
    </source>
</evidence>
<dbReference type="PROSITE" id="PS00028">
    <property type="entry name" value="ZINC_FINGER_C2H2_1"/>
    <property type="match status" value="2"/>
</dbReference>
<dbReference type="Pfam" id="PF00096">
    <property type="entry name" value="zf-C2H2"/>
    <property type="match status" value="2"/>
</dbReference>
<evidence type="ECO:0000259" key="10">
    <source>
        <dbReference type="PROSITE" id="PS50157"/>
    </source>
</evidence>
<gene>
    <name evidence="11" type="ORF">LTR78_002698</name>
</gene>
<comment type="caution">
    <text evidence="11">The sequence shown here is derived from an EMBL/GenBank/DDBJ whole genome shotgun (WGS) entry which is preliminary data.</text>
</comment>
<dbReference type="InterPro" id="IPR036236">
    <property type="entry name" value="Znf_C2H2_sf"/>
</dbReference>
<feature type="compositionally biased region" description="Polar residues" evidence="8">
    <location>
        <begin position="140"/>
        <end position="158"/>
    </location>
</feature>
<name>A0AAE0WSB1_9PEZI</name>
<dbReference type="PANTHER" id="PTHR47660">
    <property type="entry name" value="TRANSCRIPTION FACTOR WITH C2H2 AND ZN(2)-CYS(6) DNA BINDING DOMAIN (EUROFUNG)-RELATED-RELATED"/>
    <property type="match status" value="1"/>
</dbReference>
<dbReference type="Gene3D" id="3.30.160.60">
    <property type="entry name" value="Classic Zinc Finger"/>
    <property type="match status" value="1"/>
</dbReference>
<evidence type="ECO:0000256" key="2">
    <source>
        <dbReference type="ARBA" id="ARBA00022771"/>
    </source>
</evidence>
<keyword evidence="5" id="KW-0804">Transcription</keyword>
<dbReference type="AlphaFoldDB" id="A0AAE0WSB1"/>
<feature type="region of interest" description="Disordered" evidence="8">
    <location>
        <begin position="1"/>
        <end position="38"/>
    </location>
</feature>
<dbReference type="CDD" id="cd00067">
    <property type="entry name" value="GAL4"/>
    <property type="match status" value="1"/>
</dbReference>
<dbReference type="SMART" id="SM00066">
    <property type="entry name" value="GAL4"/>
    <property type="match status" value="1"/>
</dbReference>
<protein>
    <submittedName>
        <fullName evidence="11">Uncharacterized protein</fullName>
    </submittedName>
</protein>
<evidence type="ECO:0000256" key="1">
    <source>
        <dbReference type="ARBA" id="ARBA00022723"/>
    </source>
</evidence>
<dbReference type="GO" id="GO:0006351">
    <property type="term" value="P:DNA-templated transcription"/>
    <property type="evidence" value="ECO:0007669"/>
    <property type="project" value="InterPro"/>
</dbReference>
<dbReference type="InterPro" id="IPR001138">
    <property type="entry name" value="Zn2Cys6_DnaBD"/>
</dbReference>
<dbReference type="InterPro" id="IPR013087">
    <property type="entry name" value="Znf_C2H2_type"/>
</dbReference>
<feature type="compositionally biased region" description="Polar residues" evidence="8">
    <location>
        <begin position="28"/>
        <end position="38"/>
    </location>
</feature>
<feature type="domain" description="C2H2-type" evidence="10">
    <location>
        <begin position="68"/>
        <end position="95"/>
    </location>
</feature>
<evidence type="ECO:0000256" key="7">
    <source>
        <dbReference type="PROSITE-ProRule" id="PRU00042"/>
    </source>
</evidence>
<dbReference type="SUPFAM" id="SSF57667">
    <property type="entry name" value="beta-beta-alpha zinc fingers"/>
    <property type="match status" value="1"/>
</dbReference>
<dbReference type="GO" id="GO:0003677">
    <property type="term" value="F:DNA binding"/>
    <property type="evidence" value="ECO:0007669"/>
    <property type="project" value="InterPro"/>
</dbReference>
<evidence type="ECO:0000256" key="4">
    <source>
        <dbReference type="ARBA" id="ARBA00023015"/>
    </source>
</evidence>
<dbReference type="EMBL" id="JAUTXT010000007">
    <property type="protein sequence ID" value="KAK3677160.1"/>
    <property type="molecule type" value="Genomic_DNA"/>
</dbReference>
<keyword evidence="12" id="KW-1185">Reference proteome</keyword>
<keyword evidence="2 7" id="KW-0863">Zinc-finger</keyword>
<proteinExistence type="predicted"/>
<keyword evidence="1" id="KW-0479">Metal-binding</keyword>
<dbReference type="FunFam" id="3.30.160.60:FF:002343">
    <property type="entry name" value="Zinc finger protein 33A"/>
    <property type="match status" value="1"/>
</dbReference>
<organism evidence="11 12">
    <name type="scientific">Recurvomyces mirabilis</name>
    <dbReference type="NCBI Taxonomy" id="574656"/>
    <lineage>
        <taxon>Eukaryota</taxon>
        <taxon>Fungi</taxon>
        <taxon>Dikarya</taxon>
        <taxon>Ascomycota</taxon>
        <taxon>Pezizomycotina</taxon>
        <taxon>Dothideomycetes</taxon>
        <taxon>Dothideomycetidae</taxon>
        <taxon>Mycosphaerellales</taxon>
        <taxon>Teratosphaeriaceae</taxon>
        <taxon>Recurvomyces</taxon>
    </lineage>
</organism>
<keyword evidence="6" id="KW-0539">Nucleus</keyword>
<dbReference type="SUPFAM" id="SSF57701">
    <property type="entry name" value="Zn2/Cys6 DNA-binding domain"/>
    <property type="match status" value="1"/>
</dbReference>
<dbReference type="SMART" id="SM00355">
    <property type="entry name" value="ZnF_C2H2"/>
    <property type="match status" value="2"/>
</dbReference>
<evidence type="ECO:0000259" key="9">
    <source>
        <dbReference type="PROSITE" id="PS50048"/>
    </source>
</evidence>
<keyword evidence="4" id="KW-0805">Transcription regulation</keyword>
<dbReference type="InterPro" id="IPR036864">
    <property type="entry name" value="Zn2-C6_fun-type_DNA-bd_sf"/>
</dbReference>
<evidence type="ECO:0000256" key="5">
    <source>
        <dbReference type="ARBA" id="ARBA00023163"/>
    </source>
</evidence>
<dbReference type="InterPro" id="IPR007219">
    <property type="entry name" value="XnlR_reg_dom"/>
</dbReference>
<feature type="compositionally biased region" description="Basic and acidic residues" evidence="8">
    <location>
        <begin position="128"/>
        <end position="139"/>
    </location>
</feature>
<feature type="region of interest" description="Disordered" evidence="8">
    <location>
        <begin position="128"/>
        <end position="158"/>
    </location>
</feature>
<evidence type="ECO:0000256" key="3">
    <source>
        <dbReference type="ARBA" id="ARBA00022833"/>
    </source>
</evidence>
<dbReference type="Proteomes" id="UP001274830">
    <property type="component" value="Unassembled WGS sequence"/>
</dbReference>
<dbReference type="Gene3D" id="4.10.240.10">
    <property type="entry name" value="Zn(2)-C6 fungal-type DNA-binding domain"/>
    <property type="match status" value="1"/>
</dbReference>
<dbReference type="GO" id="GO:0008270">
    <property type="term" value="F:zinc ion binding"/>
    <property type="evidence" value="ECO:0007669"/>
    <property type="project" value="UniProtKB-KW"/>
</dbReference>